<protein>
    <recommendedName>
        <fullName evidence="12">Prosaposin</fullName>
    </recommendedName>
    <alternativeName>
        <fullName evidence="14">Sulfated glycoprotein 1</fullName>
    </alternativeName>
</protein>
<evidence type="ECO:0000256" key="6">
    <source>
        <dbReference type="ARBA" id="ARBA00023157"/>
    </source>
</evidence>
<keyword evidence="7" id="KW-0325">Glycoprotein</keyword>
<evidence type="ECO:0000256" key="12">
    <source>
        <dbReference type="ARBA" id="ARBA00040265"/>
    </source>
</evidence>
<evidence type="ECO:0000256" key="9">
    <source>
        <dbReference type="ARBA" id="ARBA00037150"/>
    </source>
</evidence>
<feature type="disulfide bond" evidence="15">
    <location>
        <begin position="498"/>
        <end position="509"/>
    </location>
</feature>
<dbReference type="InterPro" id="IPR008373">
    <property type="entry name" value="Saposin"/>
</dbReference>
<dbReference type="Proteomes" id="UP000006813">
    <property type="component" value="Unassembled WGS sequence"/>
</dbReference>
<keyword evidence="5" id="KW-0677">Repeat</keyword>
<feature type="domain" description="Saposin A-type" evidence="18">
    <location>
        <begin position="546"/>
        <end position="582"/>
    </location>
</feature>
<evidence type="ECO:0000256" key="10">
    <source>
        <dbReference type="ARBA" id="ARBA00037231"/>
    </source>
</evidence>
<keyword evidence="3" id="KW-0964">Secreted</keyword>
<dbReference type="PANTHER" id="PTHR11480">
    <property type="entry name" value="SAPOSIN-RELATED"/>
    <property type="match status" value="1"/>
</dbReference>
<feature type="disulfide bond" evidence="15">
    <location>
        <begin position="467"/>
        <end position="540"/>
    </location>
</feature>
<evidence type="ECO:0000256" key="15">
    <source>
        <dbReference type="PIRSR" id="PIRSR002431-1"/>
    </source>
</evidence>
<feature type="disulfide bond" evidence="15">
    <location>
        <begin position="360"/>
        <end position="433"/>
    </location>
</feature>
<dbReference type="PIRSF" id="PIRSF002431">
    <property type="entry name" value="Saposin"/>
    <property type="match status" value="1"/>
</dbReference>
<feature type="disulfide bond" evidence="15">
    <location>
        <begin position="63"/>
        <end position="138"/>
    </location>
</feature>
<keyword evidence="4 16" id="KW-0732">Signal</keyword>
<evidence type="ECO:0000256" key="8">
    <source>
        <dbReference type="ARBA" id="ARBA00023228"/>
    </source>
</evidence>
<evidence type="ECO:0000256" key="11">
    <source>
        <dbReference type="ARBA" id="ARBA00037606"/>
    </source>
</evidence>
<dbReference type="InterPro" id="IPR051428">
    <property type="entry name" value="Sphingo_Act-Surfact_Prot"/>
</dbReference>
<dbReference type="SMART" id="SM00162">
    <property type="entry name" value="SAPA"/>
    <property type="match status" value="2"/>
</dbReference>
<dbReference type="STRING" id="10181.G5C2I8"/>
<keyword evidence="8" id="KW-0458">Lysosome</keyword>
<evidence type="ECO:0000256" key="7">
    <source>
        <dbReference type="ARBA" id="ARBA00023180"/>
    </source>
</evidence>
<sequence>MYALFLLSSLLGLALASPVADLRKCSGGSGVLCQDLKTAADCGAVRHCRQTVWSKPRVKSLPCDICKQVITAAGDMLKDNGTEEEILSNLEKVCDWLPNPNLSTSCKEVVDSYLPVILDMIKGEASNPGEVCAALSLCESLQRHLAELNRQKQLEANRIPEADLPEVVAPFMANIPLLLYPQDGPRSQPQAQPKKQLEANRIPEAGLPEVVAPFMANIPLLLYPQDGPRSQPQAQPKASGDVCQDCVQMVTDIQTAVRTNSTFVQGLVEHAKEECDRLGPGMADMCKNYVSQYSEVAVQMMMHMQPKEICALVGFCDEVKEVPMQTLFPARVASKKVLPSLELVEPLERELVWAQESVTCEACVYVVKKVVELIDNNSTEAKIIHALDSVCSVLPASMSEVCEEMVETYGTSLMSLLLQELSPKQVCIELRLCMSGKGRLGQPKLPALRRLHLPAAHVAPLKDGVFCEMCKKLVGYLEHNLEKNSTKQEILGALEKGCSLLPDPYLKQCDEFMRQYESLLVEILVEVMNPSLVCQKIQACQSARKLPLGTEKCVWGPSYWCHNMETAAQCNAVEHCKRHVWN</sequence>
<dbReference type="EMBL" id="JH173080">
    <property type="protein sequence ID" value="EHB15749.1"/>
    <property type="molecule type" value="Genomic_DNA"/>
</dbReference>
<feature type="disulfide bond" evidence="15">
    <location>
        <begin position="363"/>
        <end position="427"/>
    </location>
</feature>
<feature type="domain" description="Saposin B-type" evidence="17">
    <location>
        <begin position="239"/>
        <end position="320"/>
    </location>
</feature>
<dbReference type="InterPro" id="IPR008138">
    <property type="entry name" value="SapB_2"/>
</dbReference>
<dbReference type="FunFam" id="1.10.225.10:FF:000002">
    <property type="entry name" value="prosaposin isoform X2"/>
    <property type="match status" value="3"/>
</dbReference>
<evidence type="ECO:0000256" key="3">
    <source>
        <dbReference type="ARBA" id="ARBA00022525"/>
    </source>
</evidence>
<dbReference type="Gene3D" id="1.10.225.10">
    <property type="entry name" value="Saposin-like"/>
    <property type="match status" value="4"/>
</dbReference>
<evidence type="ECO:0000313" key="20">
    <source>
        <dbReference type="Proteomes" id="UP000006813"/>
    </source>
</evidence>
<evidence type="ECO:0000256" key="14">
    <source>
        <dbReference type="ARBA" id="ARBA00075106"/>
    </source>
</evidence>
<feature type="chain" id="PRO_5003475034" description="Prosaposin" evidence="16">
    <location>
        <begin position="17"/>
        <end position="582"/>
    </location>
</feature>
<dbReference type="PRINTS" id="PR01797">
    <property type="entry name" value="SAPOSIN"/>
</dbReference>
<comment type="function">
    <text evidence="9">Saposin-A and saposin-C stimulate the hydrolysis of glucosylceramide by beta-glucosylceramidase (EC 3.2.1.45) and galactosylceramide by beta-galactosylceramidase (EC 3.2.1.46). Saposin-C apparently acts by combining with the enzyme and acidic lipid to form an activated complex, rather than by solubilizing the substrate.</text>
</comment>
<feature type="disulfide bond" evidence="15">
    <location>
        <begin position="66"/>
        <end position="132"/>
    </location>
</feature>
<dbReference type="GO" id="GO:0005764">
    <property type="term" value="C:lysosome"/>
    <property type="evidence" value="ECO:0007669"/>
    <property type="project" value="UniProtKB-SubCell"/>
</dbReference>
<dbReference type="Pfam" id="PF03489">
    <property type="entry name" value="SapB_2"/>
    <property type="match status" value="4"/>
</dbReference>
<comment type="function">
    <text evidence="10">Saposin-D is a specific sphingomyelin phosphodiesterase activator (EC 3.1.4.12).</text>
</comment>
<feature type="domain" description="Saposin B-type" evidence="17">
    <location>
        <begin position="59"/>
        <end position="142"/>
    </location>
</feature>
<dbReference type="PROSITE" id="PS51110">
    <property type="entry name" value="SAP_A"/>
    <property type="match status" value="2"/>
</dbReference>
<dbReference type="GO" id="GO:0006665">
    <property type="term" value="P:sphingolipid metabolic process"/>
    <property type="evidence" value="ECO:0007669"/>
    <property type="project" value="InterPro"/>
</dbReference>
<reference evidence="19 20" key="1">
    <citation type="journal article" date="2011" name="Nature">
        <title>Genome sequencing reveals insights into physiology and longevity of the naked mole rat.</title>
        <authorList>
            <person name="Kim E.B."/>
            <person name="Fang X."/>
            <person name="Fushan A.A."/>
            <person name="Huang Z."/>
            <person name="Lobanov A.V."/>
            <person name="Han L."/>
            <person name="Marino S.M."/>
            <person name="Sun X."/>
            <person name="Turanov A.A."/>
            <person name="Yang P."/>
            <person name="Yim S.H."/>
            <person name="Zhao X."/>
            <person name="Kasaikina M.V."/>
            <person name="Stoletzki N."/>
            <person name="Peng C."/>
            <person name="Polak P."/>
            <person name="Xiong Z."/>
            <person name="Kiezun A."/>
            <person name="Zhu Y."/>
            <person name="Chen Y."/>
            <person name="Kryukov G.V."/>
            <person name="Zhang Q."/>
            <person name="Peshkin L."/>
            <person name="Yang L."/>
            <person name="Bronson R.T."/>
            <person name="Buffenstein R."/>
            <person name="Wang B."/>
            <person name="Han C."/>
            <person name="Li Q."/>
            <person name="Chen L."/>
            <person name="Zhao W."/>
            <person name="Sunyaev S.R."/>
            <person name="Park T.J."/>
            <person name="Zhang G."/>
            <person name="Wang J."/>
            <person name="Gladyshev V.N."/>
        </authorList>
    </citation>
    <scope>NUCLEOTIDE SEQUENCE [LARGE SCALE GENOMIC DNA]</scope>
</reference>
<dbReference type="InterPro" id="IPR011001">
    <property type="entry name" value="Saposin-like"/>
</dbReference>
<feature type="disulfide bond" evidence="15">
    <location>
        <begin position="275"/>
        <end position="286"/>
    </location>
</feature>
<evidence type="ECO:0000256" key="2">
    <source>
        <dbReference type="ARBA" id="ARBA00004613"/>
    </source>
</evidence>
<dbReference type="FunCoup" id="G5C2I8">
    <property type="interactions" value="1710"/>
</dbReference>
<keyword evidence="6 15" id="KW-1015">Disulfide bond</keyword>
<dbReference type="PROSITE" id="PS50015">
    <property type="entry name" value="SAP_B"/>
    <property type="match status" value="4"/>
</dbReference>
<dbReference type="SMART" id="SM00741">
    <property type="entry name" value="SapB"/>
    <property type="match status" value="4"/>
</dbReference>
<comment type="function">
    <text evidence="11">Saposin-B stimulates the hydrolysis of galacto-cerebroside sulfate by arylsulfatase A (EC 3.1.6.8), GM1 gangliosides by beta-galactosidase (EC 3.2.1.23) and globotriaosylceramide by alpha-galactosidase A (EC 3.2.1.22). Saposin-B forms a solubilizing complex with the substrates of the sphingolipid hydrolases.</text>
</comment>
<evidence type="ECO:0000256" key="1">
    <source>
        <dbReference type="ARBA" id="ARBA00004371"/>
    </source>
</evidence>
<dbReference type="InterPro" id="IPR007856">
    <property type="entry name" value="SapB_1"/>
</dbReference>
<dbReference type="InterPro" id="IPR003119">
    <property type="entry name" value="SAP_A"/>
</dbReference>
<evidence type="ECO:0000256" key="13">
    <source>
        <dbReference type="ARBA" id="ARBA00056290"/>
    </source>
</evidence>
<dbReference type="Pfam" id="PF05184">
    <property type="entry name" value="SapB_1"/>
    <property type="match status" value="3"/>
</dbReference>
<accession>G5C2I8</accession>
<dbReference type="InterPro" id="IPR008139">
    <property type="entry name" value="SaposinB_dom"/>
</dbReference>
<dbReference type="SUPFAM" id="SSF47862">
    <property type="entry name" value="Saposin"/>
    <property type="match status" value="4"/>
</dbReference>
<feature type="domain" description="Saposin B-type" evidence="17">
    <location>
        <begin position="463"/>
        <end position="544"/>
    </location>
</feature>
<evidence type="ECO:0000256" key="5">
    <source>
        <dbReference type="ARBA" id="ARBA00022737"/>
    </source>
</evidence>
<feature type="domain" description="Saposin B-type" evidence="17">
    <location>
        <begin position="356"/>
        <end position="437"/>
    </location>
</feature>
<feature type="disulfide bond" evidence="15">
    <location>
        <begin position="246"/>
        <end position="310"/>
    </location>
</feature>
<evidence type="ECO:0000256" key="4">
    <source>
        <dbReference type="ARBA" id="ARBA00022729"/>
    </source>
</evidence>
<feature type="disulfide bond" evidence="15">
    <location>
        <begin position="243"/>
        <end position="316"/>
    </location>
</feature>
<feature type="disulfide bond" evidence="15">
    <location>
        <begin position="94"/>
        <end position="106"/>
    </location>
</feature>
<evidence type="ECO:0000259" key="18">
    <source>
        <dbReference type="PROSITE" id="PS51110"/>
    </source>
</evidence>
<dbReference type="Pfam" id="PF02199">
    <property type="entry name" value="SapA"/>
    <property type="match status" value="2"/>
</dbReference>
<feature type="signal peptide" evidence="16">
    <location>
        <begin position="1"/>
        <end position="16"/>
    </location>
</feature>
<dbReference type="AlphaFoldDB" id="G5C2I8"/>
<evidence type="ECO:0000313" key="19">
    <source>
        <dbReference type="EMBL" id="EHB15749.1"/>
    </source>
</evidence>
<feature type="disulfide bond" evidence="15">
    <location>
        <begin position="470"/>
        <end position="534"/>
    </location>
</feature>
<dbReference type="InParanoid" id="G5C2I8"/>
<comment type="function">
    <text evidence="13">Saposins are specific low-molecular mass non-enzymatic proteins, they participate in the lysosomal degradation of sphingolipids, which takes place by the sequential action of specific hydrolases.</text>
</comment>
<gene>
    <name evidence="19" type="ORF">GW7_03265</name>
</gene>
<organism evidence="19 20">
    <name type="scientific">Heterocephalus glaber</name>
    <name type="common">Naked mole rat</name>
    <dbReference type="NCBI Taxonomy" id="10181"/>
    <lineage>
        <taxon>Eukaryota</taxon>
        <taxon>Metazoa</taxon>
        <taxon>Chordata</taxon>
        <taxon>Craniata</taxon>
        <taxon>Vertebrata</taxon>
        <taxon>Euteleostomi</taxon>
        <taxon>Mammalia</taxon>
        <taxon>Eutheria</taxon>
        <taxon>Euarchontoglires</taxon>
        <taxon>Glires</taxon>
        <taxon>Rodentia</taxon>
        <taxon>Hystricomorpha</taxon>
        <taxon>Bathyergidae</taxon>
        <taxon>Heterocephalus</taxon>
    </lineage>
</organism>
<dbReference type="GO" id="GO:0005576">
    <property type="term" value="C:extracellular region"/>
    <property type="evidence" value="ECO:0007669"/>
    <property type="project" value="UniProtKB-SubCell"/>
</dbReference>
<feature type="domain" description="Saposin A-type" evidence="18">
    <location>
        <begin position="18"/>
        <end position="58"/>
    </location>
</feature>
<dbReference type="FunFam" id="1.10.225.10:FF:000004">
    <property type="entry name" value="prosaposin isoform X2"/>
    <property type="match status" value="1"/>
</dbReference>
<dbReference type="InterPro" id="IPR021165">
    <property type="entry name" value="Saposin_chordata"/>
</dbReference>
<evidence type="ECO:0000259" key="17">
    <source>
        <dbReference type="PROSITE" id="PS50015"/>
    </source>
</evidence>
<proteinExistence type="predicted"/>
<evidence type="ECO:0000256" key="16">
    <source>
        <dbReference type="SAM" id="SignalP"/>
    </source>
</evidence>
<dbReference type="PANTHER" id="PTHR11480:SF36">
    <property type="entry name" value="PROSAPOSIN"/>
    <property type="match status" value="1"/>
</dbReference>
<name>G5C2I8_HETGA</name>
<comment type="subcellular location">
    <subcellularLocation>
        <location evidence="1">Lysosome</location>
    </subcellularLocation>
    <subcellularLocation>
        <location evidence="2">Secreted</location>
    </subcellularLocation>
</comment>
<dbReference type="GO" id="GO:0016020">
    <property type="term" value="C:membrane"/>
    <property type="evidence" value="ECO:0007669"/>
    <property type="project" value="GOC"/>
</dbReference>
<feature type="disulfide bond" evidence="15">
    <location>
        <begin position="391"/>
        <end position="402"/>
    </location>
</feature>
<dbReference type="eggNOG" id="KOG1340">
    <property type="taxonomic scope" value="Eukaryota"/>
</dbReference>